<feature type="transmembrane region" description="Helical" evidence="1">
    <location>
        <begin position="402"/>
        <end position="426"/>
    </location>
</feature>
<reference evidence="3" key="1">
    <citation type="submission" date="2016-04" db="EMBL/GenBank/DDBJ databases">
        <authorList>
            <person name="Chen L."/>
            <person name="Zhuang W."/>
            <person name="Wang G."/>
        </authorList>
    </citation>
    <scope>NUCLEOTIDE SEQUENCE [LARGE SCALE GENOMIC DNA]</scope>
    <source>
        <strain evidence="3">208</strain>
    </source>
</reference>
<feature type="transmembrane region" description="Helical" evidence="1">
    <location>
        <begin position="26"/>
        <end position="46"/>
    </location>
</feature>
<feature type="transmembrane region" description="Helical" evidence="1">
    <location>
        <begin position="177"/>
        <end position="200"/>
    </location>
</feature>
<feature type="transmembrane region" description="Helical" evidence="1">
    <location>
        <begin position="438"/>
        <end position="459"/>
    </location>
</feature>
<sequence length="503" mass="58221">MNNLQNAPAGEQTFAQFLFHNRQNRMTLYLAAAAIIIQFAVFKYLYPFANYIHGDSFVYLNAAIKNFTINSYPIGYSKFLRLVSVFAKPDLVLTGIQYLMIQCSVLFLLFTIFYFYRAGKVAQRILWCFMVFNPLFLHLGNMVSSDGLFLALSMSWFALLLWIMYKPSNKIIFWHGIVLFAAFTVRYNALIYPFIAGVAFGLSKLPVRKKAAGLAFALLLLGWFVGLSMFQYKKLTGHYQFSPFSGWQLANNAMYAYRKVDSAARLPVPPQFRELDDMVRKLYDRYPDLEIGEASTFYMWAPWLPLMRYRDSMFKNDPSATQLKKWAGMGPFYSSYGWHIIKTYPGHFLQHFVLPNSLKYFLPPVEYLGYYNWSHPTVPETAAKWFGYENNQVRTRMKSNKVYILLPFQYFVAITNLVMVLMLIAYLLLKGWQYRPLLYKSVCLAGFVWLANAGFTIFASSPALRFQAFPALISVTFSVLLIDWLVGLTQHLKLQNQQQSLAI</sequence>
<feature type="transmembrane region" description="Helical" evidence="1">
    <location>
        <begin position="125"/>
        <end position="142"/>
    </location>
</feature>
<evidence type="ECO:0000313" key="3">
    <source>
        <dbReference type="Proteomes" id="UP000192276"/>
    </source>
</evidence>
<evidence type="ECO:0000256" key="1">
    <source>
        <dbReference type="SAM" id="Phobius"/>
    </source>
</evidence>
<evidence type="ECO:0008006" key="4">
    <source>
        <dbReference type="Google" id="ProtNLM"/>
    </source>
</evidence>
<organism evidence="2 3">
    <name type="scientific">Niastella populi</name>
    <dbReference type="NCBI Taxonomy" id="550983"/>
    <lineage>
        <taxon>Bacteria</taxon>
        <taxon>Pseudomonadati</taxon>
        <taxon>Bacteroidota</taxon>
        <taxon>Chitinophagia</taxon>
        <taxon>Chitinophagales</taxon>
        <taxon>Chitinophagaceae</taxon>
        <taxon>Niastella</taxon>
    </lineage>
</organism>
<accession>A0A1V9GCG4</accession>
<feature type="transmembrane region" description="Helical" evidence="1">
    <location>
        <begin position="212"/>
        <end position="230"/>
    </location>
</feature>
<keyword evidence="1" id="KW-0812">Transmembrane</keyword>
<feature type="transmembrane region" description="Helical" evidence="1">
    <location>
        <begin position="148"/>
        <end position="165"/>
    </location>
</feature>
<dbReference type="EMBL" id="LWBP01000001">
    <property type="protein sequence ID" value="OQP68242.1"/>
    <property type="molecule type" value="Genomic_DNA"/>
</dbReference>
<keyword evidence="3" id="KW-1185">Reference proteome</keyword>
<gene>
    <name evidence="2" type="ORF">A4R26_00055</name>
</gene>
<comment type="caution">
    <text evidence="2">The sequence shown here is derived from an EMBL/GenBank/DDBJ whole genome shotgun (WGS) entry which is preliminary data.</text>
</comment>
<evidence type="ECO:0000313" key="2">
    <source>
        <dbReference type="EMBL" id="OQP68242.1"/>
    </source>
</evidence>
<dbReference type="STRING" id="550983.A4R26_00055"/>
<keyword evidence="1" id="KW-1133">Transmembrane helix</keyword>
<proteinExistence type="predicted"/>
<dbReference type="OrthoDB" id="626781at2"/>
<dbReference type="RefSeq" id="WP_081158377.1">
    <property type="nucleotide sequence ID" value="NZ_LWBP01000001.1"/>
</dbReference>
<dbReference type="AlphaFoldDB" id="A0A1V9GCG4"/>
<keyword evidence="1" id="KW-0472">Membrane</keyword>
<protein>
    <recommendedName>
        <fullName evidence="4">Glycosyltransferase RgtA/B/C/D-like domain-containing protein</fullName>
    </recommendedName>
</protein>
<dbReference type="Proteomes" id="UP000192276">
    <property type="component" value="Unassembled WGS sequence"/>
</dbReference>
<feature type="transmembrane region" description="Helical" evidence="1">
    <location>
        <begin position="466"/>
        <end position="486"/>
    </location>
</feature>
<name>A0A1V9GCG4_9BACT</name>
<feature type="transmembrane region" description="Helical" evidence="1">
    <location>
        <begin position="96"/>
        <end position="116"/>
    </location>
</feature>